<feature type="transmembrane region" description="Helical" evidence="1">
    <location>
        <begin position="20"/>
        <end position="41"/>
    </location>
</feature>
<dbReference type="VEuPathDB" id="FungiDB:SeMB42_g02896"/>
<dbReference type="InterPro" id="IPR025714">
    <property type="entry name" value="Methyltranfer_dom"/>
</dbReference>
<evidence type="ECO:0000313" key="3">
    <source>
        <dbReference type="EMBL" id="TPX39760.1"/>
    </source>
</evidence>
<dbReference type="AlphaFoldDB" id="A0A507CE16"/>
<accession>A0A507CE16</accession>
<keyword evidence="1" id="KW-0472">Membrane</keyword>
<dbReference type="PANTHER" id="PTHR32026:SF10">
    <property type="entry name" value="METHYLTRANSFERASE-LIKE PROTEIN 24-RELATED"/>
    <property type="match status" value="1"/>
</dbReference>
<dbReference type="OrthoDB" id="10006218at2759"/>
<keyword evidence="1" id="KW-1133">Transmembrane helix</keyword>
<proteinExistence type="predicted"/>
<dbReference type="EMBL" id="QEAM01000446">
    <property type="protein sequence ID" value="TPX39760.1"/>
    <property type="molecule type" value="Genomic_DNA"/>
</dbReference>
<dbReference type="PANTHER" id="PTHR32026">
    <property type="entry name" value="METHYLTRANSFERASE-LIKE PROTEIN 24"/>
    <property type="match status" value="1"/>
</dbReference>
<evidence type="ECO:0000256" key="1">
    <source>
        <dbReference type="SAM" id="Phobius"/>
    </source>
</evidence>
<dbReference type="Pfam" id="PF13383">
    <property type="entry name" value="Methyltransf_22"/>
    <property type="match status" value="1"/>
</dbReference>
<evidence type="ECO:0000313" key="4">
    <source>
        <dbReference type="Proteomes" id="UP000320475"/>
    </source>
</evidence>
<sequence>MSGRYQPVQLPHVTKADVVSYAGTFLSAFLGASLAILVFGYTMTPSGGKDVLPTISLPSPPSLESPLLITNTNVETWDHATKNESTSESLIRLLNYVTRRTHLCDSVLIGNGGFGEADRPDGAWPVCPIESLLQRRNNCVVYSFGINNDFSFDDEIARKYGCQVHSFDPTMNKASHKRSDKVSFWDIGLGSTIGRNPSGWNVSTVSGIMNMLKHDRVDVFKMDIEGSEWPSLLQMIESGALWKIDQLSLEIHSDFSGKGTSYEANLIRDVIHNFNFKIFAWHVNPYSNKLNFTDSGLLQFTQFYEISKAKFYR</sequence>
<comment type="caution">
    <text evidence="3">The sequence shown here is derived from an EMBL/GenBank/DDBJ whole genome shotgun (WGS) entry which is preliminary data.</text>
</comment>
<gene>
    <name evidence="3" type="ORF">SeLEV6574_g07004</name>
</gene>
<protein>
    <recommendedName>
        <fullName evidence="2">Methyltransferase domain-containing protein</fullName>
    </recommendedName>
</protein>
<dbReference type="Proteomes" id="UP000320475">
    <property type="component" value="Unassembled WGS sequence"/>
</dbReference>
<feature type="domain" description="Methyltransferase" evidence="2">
    <location>
        <begin position="120"/>
        <end position="288"/>
    </location>
</feature>
<reference evidence="3 4" key="1">
    <citation type="journal article" date="2019" name="Sci. Rep.">
        <title>Comparative genomics of chytrid fungi reveal insights into the obligate biotrophic and pathogenic lifestyle of Synchytrium endobioticum.</title>
        <authorList>
            <person name="van de Vossenberg B.T.L.H."/>
            <person name="Warris S."/>
            <person name="Nguyen H.D.T."/>
            <person name="van Gent-Pelzer M.P.E."/>
            <person name="Joly D.L."/>
            <person name="van de Geest H.C."/>
            <person name="Bonants P.J.M."/>
            <person name="Smith D.S."/>
            <person name="Levesque C.A."/>
            <person name="van der Lee T.A.J."/>
        </authorList>
    </citation>
    <scope>NUCLEOTIDE SEQUENCE [LARGE SCALE GENOMIC DNA]</scope>
    <source>
        <strain evidence="3 4">LEV6574</strain>
    </source>
</reference>
<dbReference type="InterPro" id="IPR026913">
    <property type="entry name" value="METTL24"/>
</dbReference>
<keyword evidence="1" id="KW-0812">Transmembrane</keyword>
<name>A0A507CE16_9FUNG</name>
<organism evidence="3 4">
    <name type="scientific">Synchytrium endobioticum</name>
    <dbReference type="NCBI Taxonomy" id="286115"/>
    <lineage>
        <taxon>Eukaryota</taxon>
        <taxon>Fungi</taxon>
        <taxon>Fungi incertae sedis</taxon>
        <taxon>Chytridiomycota</taxon>
        <taxon>Chytridiomycota incertae sedis</taxon>
        <taxon>Chytridiomycetes</taxon>
        <taxon>Synchytriales</taxon>
        <taxon>Synchytriaceae</taxon>
        <taxon>Synchytrium</taxon>
    </lineage>
</organism>
<evidence type="ECO:0000259" key="2">
    <source>
        <dbReference type="Pfam" id="PF13383"/>
    </source>
</evidence>